<proteinExistence type="predicted"/>
<gene>
    <name evidence="1" type="ORF">QBC46DRAFT_396681</name>
</gene>
<comment type="caution">
    <text evidence="1">The sequence shown here is derived from an EMBL/GenBank/DDBJ whole genome shotgun (WGS) entry which is preliminary data.</text>
</comment>
<dbReference type="Proteomes" id="UP001303473">
    <property type="component" value="Unassembled WGS sequence"/>
</dbReference>
<organism evidence="1 2">
    <name type="scientific">Diplogelasinospora grovesii</name>
    <dbReference type="NCBI Taxonomy" id="303347"/>
    <lineage>
        <taxon>Eukaryota</taxon>
        <taxon>Fungi</taxon>
        <taxon>Dikarya</taxon>
        <taxon>Ascomycota</taxon>
        <taxon>Pezizomycotina</taxon>
        <taxon>Sordariomycetes</taxon>
        <taxon>Sordariomycetidae</taxon>
        <taxon>Sordariales</taxon>
        <taxon>Diplogelasinosporaceae</taxon>
        <taxon>Diplogelasinospora</taxon>
    </lineage>
</organism>
<protein>
    <submittedName>
        <fullName evidence="1">Uncharacterized protein</fullName>
    </submittedName>
</protein>
<keyword evidence="2" id="KW-1185">Reference proteome</keyword>
<evidence type="ECO:0000313" key="2">
    <source>
        <dbReference type="Proteomes" id="UP001303473"/>
    </source>
</evidence>
<accession>A0AAN6MZY7</accession>
<name>A0AAN6MZY7_9PEZI</name>
<dbReference type="EMBL" id="MU853906">
    <property type="protein sequence ID" value="KAK3935819.1"/>
    <property type="molecule type" value="Genomic_DNA"/>
</dbReference>
<reference evidence="2" key="1">
    <citation type="journal article" date="2023" name="Mol. Phylogenet. Evol.">
        <title>Genome-scale phylogeny and comparative genomics of the fungal order Sordariales.</title>
        <authorList>
            <person name="Hensen N."/>
            <person name="Bonometti L."/>
            <person name="Westerberg I."/>
            <person name="Brannstrom I.O."/>
            <person name="Guillou S."/>
            <person name="Cros-Aarteil S."/>
            <person name="Calhoun S."/>
            <person name="Haridas S."/>
            <person name="Kuo A."/>
            <person name="Mondo S."/>
            <person name="Pangilinan J."/>
            <person name="Riley R."/>
            <person name="LaButti K."/>
            <person name="Andreopoulos B."/>
            <person name="Lipzen A."/>
            <person name="Chen C."/>
            <person name="Yan M."/>
            <person name="Daum C."/>
            <person name="Ng V."/>
            <person name="Clum A."/>
            <person name="Steindorff A."/>
            <person name="Ohm R.A."/>
            <person name="Martin F."/>
            <person name="Silar P."/>
            <person name="Natvig D.O."/>
            <person name="Lalanne C."/>
            <person name="Gautier V."/>
            <person name="Ament-Velasquez S.L."/>
            <person name="Kruys A."/>
            <person name="Hutchinson M.I."/>
            <person name="Powell A.J."/>
            <person name="Barry K."/>
            <person name="Miller A.N."/>
            <person name="Grigoriev I.V."/>
            <person name="Debuchy R."/>
            <person name="Gladieux P."/>
            <person name="Hiltunen Thoren M."/>
            <person name="Johannesson H."/>
        </authorList>
    </citation>
    <scope>NUCLEOTIDE SEQUENCE [LARGE SCALE GENOMIC DNA]</scope>
    <source>
        <strain evidence="2">CBS 340.73</strain>
    </source>
</reference>
<feature type="non-terminal residue" evidence="1">
    <location>
        <position position="71"/>
    </location>
</feature>
<evidence type="ECO:0000313" key="1">
    <source>
        <dbReference type="EMBL" id="KAK3935819.1"/>
    </source>
</evidence>
<sequence>MILGMFAGGVCTVCAYNIHTLRSKADLLTVYQHVCRRPHCTPAVHPQHHHAFSVPLHTDKQGLQADRAGQV</sequence>
<dbReference type="AlphaFoldDB" id="A0AAN6MZY7"/>